<dbReference type="AlphaFoldDB" id="A0A5S9F6W0"/>
<gene>
    <name evidence="3" type="ORF">UABAM_06717</name>
</gene>
<keyword evidence="1" id="KW-0175">Coiled coil</keyword>
<organism evidence="3 4">
    <name type="scientific">Uabimicrobium amorphum</name>
    <dbReference type="NCBI Taxonomy" id="2596890"/>
    <lineage>
        <taxon>Bacteria</taxon>
        <taxon>Pseudomonadati</taxon>
        <taxon>Planctomycetota</taxon>
        <taxon>Candidatus Uabimicrobiia</taxon>
        <taxon>Candidatus Uabimicrobiales</taxon>
        <taxon>Candidatus Uabimicrobiaceae</taxon>
        <taxon>Candidatus Uabimicrobium</taxon>
    </lineage>
</organism>
<feature type="compositionally biased region" description="Acidic residues" evidence="2">
    <location>
        <begin position="500"/>
        <end position="525"/>
    </location>
</feature>
<feature type="coiled-coil region" evidence="1">
    <location>
        <begin position="314"/>
        <end position="360"/>
    </location>
</feature>
<evidence type="ECO:0000313" key="3">
    <source>
        <dbReference type="EMBL" id="BBM88296.1"/>
    </source>
</evidence>
<accession>A0A5S9F6W0</accession>
<dbReference type="KEGG" id="uam:UABAM_06717"/>
<feature type="compositionally biased region" description="Acidic residues" evidence="2">
    <location>
        <begin position="480"/>
        <end position="492"/>
    </location>
</feature>
<keyword evidence="4" id="KW-1185">Reference proteome</keyword>
<name>A0A5S9F6W0_UABAM</name>
<sequence length="737" mass="86830">MEEYIENLEKLFLDKRKKVLGKSFFSVERYSQKEKKALEELVAKNYLCEQIESNKKWYLLGKNGLALLQNNPYRWQALQQRKILQIHEFEKNIHPLLEKVFMHYEERVDGKFIFGYARLTSEHKELLEDMISDHYLQKNKGNTFSLSKKALEFLQSDTERWETLLRKKESVKLERQQNFLQKIETLQGKKNISSMVKNDFAQEFKWSLDNGLVTKIAADKYILTEKGQKFLFALRPPQEVIDDLRQSFKFLENKVVKTCEIFTAKDEVIENLAIIKEDLHDNFEGLCSNIELSFQQLNKIETLVEESSIASKWKRDVEEKLSVLREQFETEKQNLKYKWLEKQKKHFDLLQEKLVKSEEMVRESQDHLQKDLSDLKQNINSVYEILKENSHTKTPNNFTPVTHGEIYNNVVWDAEESVVKKNDENPSPPWEKNIKELNKRKESSDTQVDESDTQVDDDDEFDPQFDEVNSRDVSDPQIDFNDEGDYDIDESQNEFAIGKDEEDSEELDDEEVEEDLEEDTEEVEDEQLKTLGTEGNTHEDASEELEDDVEKLDAAEEFENDEDEVEDELDTAEEFEDDENAVEELDATEEFEDDEYAVEKDEDEVEDDEYATEEPEDDEVEDTEEENAFDSISEDSEDNDELDDLDIDEELPQQILVSIKNYYQLTYFQHRGLLKLGFLMDYLCEEFSVDREYIKSVIKNLARQEHLILSPVTKTKNIDLENVICDGTKFYDALQMP</sequence>
<dbReference type="RefSeq" id="WP_152021913.1">
    <property type="nucleotide sequence ID" value="NZ_AP019860.1"/>
</dbReference>
<evidence type="ECO:0000313" key="4">
    <source>
        <dbReference type="Proteomes" id="UP000326354"/>
    </source>
</evidence>
<feature type="compositionally biased region" description="Acidic residues" evidence="2">
    <location>
        <begin position="447"/>
        <end position="465"/>
    </location>
</feature>
<dbReference type="Proteomes" id="UP000326354">
    <property type="component" value="Chromosome"/>
</dbReference>
<feature type="compositionally biased region" description="Basic and acidic residues" evidence="2">
    <location>
        <begin position="432"/>
        <end position="444"/>
    </location>
</feature>
<feature type="region of interest" description="Disordered" evidence="2">
    <location>
        <begin position="419"/>
        <end position="641"/>
    </location>
</feature>
<dbReference type="EMBL" id="AP019860">
    <property type="protein sequence ID" value="BBM88296.1"/>
    <property type="molecule type" value="Genomic_DNA"/>
</dbReference>
<proteinExistence type="predicted"/>
<evidence type="ECO:0000256" key="2">
    <source>
        <dbReference type="SAM" id="MobiDB-lite"/>
    </source>
</evidence>
<reference evidence="3 4" key="1">
    <citation type="submission" date="2019-08" db="EMBL/GenBank/DDBJ databases">
        <title>Complete genome sequence of Candidatus Uab amorphum.</title>
        <authorList>
            <person name="Shiratori T."/>
            <person name="Suzuki S."/>
            <person name="Kakizawa Y."/>
            <person name="Ishida K."/>
        </authorList>
    </citation>
    <scope>NUCLEOTIDE SEQUENCE [LARGE SCALE GENOMIC DNA]</scope>
    <source>
        <strain evidence="3 4">SRT547</strain>
    </source>
</reference>
<feature type="compositionally biased region" description="Acidic residues" evidence="2">
    <location>
        <begin position="541"/>
        <end position="641"/>
    </location>
</feature>
<evidence type="ECO:0000256" key="1">
    <source>
        <dbReference type="SAM" id="Coils"/>
    </source>
</evidence>
<protein>
    <submittedName>
        <fullName evidence="3">Uncharacterized protein</fullName>
    </submittedName>
</protein>